<evidence type="ECO:0000259" key="6">
    <source>
        <dbReference type="SMART" id="SM00363"/>
    </source>
</evidence>
<dbReference type="Pfam" id="PF00849">
    <property type="entry name" value="PseudoU_synth_2"/>
    <property type="match status" value="1"/>
</dbReference>
<comment type="caution">
    <text evidence="7">The sequence shown here is derived from an EMBL/GenBank/DDBJ whole genome shotgun (WGS) entry which is preliminary data.</text>
</comment>
<dbReference type="CDD" id="cd02870">
    <property type="entry name" value="PseudoU_synth_RsuA_like"/>
    <property type="match status" value="1"/>
</dbReference>
<dbReference type="InterPro" id="IPR042092">
    <property type="entry name" value="PsdUridine_s_RsuA/RluB/E/F_cat"/>
</dbReference>
<dbReference type="CDD" id="cd00165">
    <property type="entry name" value="S4"/>
    <property type="match status" value="1"/>
</dbReference>
<keyword evidence="2 4" id="KW-0694">RNA-binding</keyword>
<dbReference type="InterPro" id="IPR020103">
    <property type="entry name" value="PsdUridine_synth_cat_dom_sf"/>
</dbReference>
<evidence type="ECO:0000256" key="1">
    <source>
        <dbReference type="ARBA" id="ARBA00008348"/>
    </source>
</evidence>
<dbReference type="InterPro" id="IPR020094">
    <property type="entry name" value="TruA/RsuA/RluB/E/F_N"/>
</dbReference>
<evidence type="ECO:0000256" key="3">
    <source>
        <dbReference type="ARBA" id="ARBA00023235"/>
    </source>
</evidence>
<dbReference type="NCBIfam" id="TIGR00093">
    <property type="entry name" value="pseudouridine synthase"/>
    <property type="match status" value="1"/>
</dbReference>
<dbReference type="Gene3D" id="3.30.70.580">
    <property type="entry name" value="Pseudouridine synthase I, catalytic domain, N-terminal subdomain"/>
    <property type="match status" value="1"/>
</dbReference>
<dbReference type="SUPFAM" id="SSF55120">
    <property type="entry name" value="Pseudouridine synthase"/>
    <property type="match status" value="1"/>
</dbReference>
<dbReference type="STRING" id="766136.BHF68_02170"/>
<protein>
    <recommendedName>
        <fullName evidence="5">Pseudouridine synthase</fullName>
        <ecNumber evidence="5">5.4.99.-</ecNumber>
    </recommendedName>
</protein>
<dbReference type="GO" id="GO:0120159">
    <property type="term" value="F:rRNA pseudouridine synthase activity"/>
    <property type="evidence" value="ECO:0007669"/>
    <property type="project" value="UniProtKB-ARBA"/>
</dbReference>
<feature type="domain" description="RNA-binding S4" evidence="6">
    <location>
        <begin position="2"/>
        <end position="70"/>
    </location>
</feature>
<dbReference type="PROSITE" id="PS50889">
    <property type="entry name" value="S4"/>
    <property type="match status" value="1"/>
</dbReference>
<reference evidence="7 8" key="1">
    <citation type="submission" date="2016-09" db="EMBL/GenBank/DDBJ databases">
        <title>Draft genome sequence for the type strain of Desulfuribacillus alkaliarsenatis AHT28, an obligately anaerobic, sulfidogenic bacterium isolated from Russian soda lake sediments.</title>
        <authorList>
            <person name="Abin C.A."/>
            <person name="Hollibaugh J.T."/>
        </authorList>
    </citation>
    <scope>NUCLEOTIDE SEQUENCE [LARGE SCALE GENOMIC DNA]</scope>
    <source>
        <strain evidence="7 8">AHT28</strain>
    </source>
</reference>
<keyword evidence="8" id="KW-1185">Reference proteome</keyword>
<dbReference type="RefSeq" id="WP_069642271.1">
    <property type="nucleotide sequence ID" value="NZ_MIJE01000001.1"/>
</dbReference>
<dbReference type="GO" id="GO:0005829">
    <property type="term" value="C:cytosol"/>
    <property type="evidence" value="ECO:0007669"/>
    <property type="project" value="UniProtKB-ARBA"/>
</dbReference>
<sequence>MERLQKYMAACGVASRRKSEQLIESGAVTVNGRVIKEMGYQVNPHADDVKVYGQRINTEEKIYILLNKPRGYVTTASDPQNRRIILDLLKDVQHRVYPVGRLDIDTSGLLILTNDGDLAQRLAHPSYEIDKVYLAKIKGIPDAAALEKLQSGIQLEDGITAPANARIIKIENNNAVVEITIHEGRNRQVRRMLDAIGHPVLRLSRERIGFLSVEGLKPGRYRQLQSEELIELKRMLDI</sequence>
<accession>A0A1E5G6R0</accession>
<dbReference type="Gene3D" id="3.10.290.10">
    <property type="entry name" value="RNA-binding S4 domain"/>
    <property type="match status" value="1"/>
</dbReference>
<dbReference type="InterPro" id="IPR050343">
    <property type="entry name" value="RsuA_PseudoU_synthase"/>
</dbReference>
<dbReference type="GO" id="GO:0003723">
    <property type="term" value="F:RNA binding"/>
    <property type="evidence" value="ECO:0007669"/>
    <property type="project" value="UniProtKB-KW"/>
</dbReference>
<evidence type="ECO:0000256" key="4">
    <source>
        <dbReference type="PROSITE-ProRule" id="PRU00182"/>
    </source>
</evidence>
<dbReference type="SMART" id="SM00363">
    <property type="entry name" value="S4"/>
    <property type="match status" value="1"/>
</dbReference>
<dbReference type="InterPro" id="IPR000748">
    <property type="entry name" value="PsdUridine_synth_RsuA/RluB/E/F"/>
</dbReference>
<dbReference type="GO" id="GO:0000455">
    <property type="term" value="P:enzyme-directed rRNA pseudouridine synthesis"/>
    <property type="evidence" value="ECO:0007669"/>
    <property type="project" value="UniProtKB-ARBA"/>
</dbReference>
<dbReference type="EMBL" id="MIJE01000001">
    <property type="protein sequence ID" value="OEF98779.1"/>
    <property type="molecule type" value="Genomic_DNA"/>
</dbReference>
<dbReference type="PANTHER" id="PTHR47683:SF2">
    <property type="entry name" value="RNA-BINDING S4 DOMAIN-CONTAINING PROTEIN"/>
    <property type="match status" value="1"/>
</dbReference>
<gene>
    <name evidence="7" type="ORF">BHF68_02170</name>
</gene>
<dbReference type="PANTHER" id="PTHR47683">
    <property type="entry name" value="PSEUDOURIDINE SYNTHASE FAMILY PROTEIN-RELATED"/>
    <property type="match status" value="1"/>
</dbReference>
<dbReference type="InterPro" id="IPR006145">
    <property type="entry name" value="PsdUridine_synth_RsuA/RluA"/>
</dbReference>
<organism evidence="7 8">
    <name type="scientific">Desulfuribacillus alkaliarsenatis</name>
    <dbReference type="NCBI Taxonomy" id="766136"/>
    <lineage>
        <taxon>Bacteria</taxon>
        <taxon>Bacillati</taxon>
        <taxon>Bacillota</taxon>
        <taxon>Desulfuribacillia</taxon>
        <taxon>Desulfuribacillales</taxon>
        <taxon>Desulfuribacillaceae</taxon>
        <taxon>Desulfuribacillus</taxon>
    </lineage>
</organism>
<dbReference type="InterPro" id="IPR036986">
    <property type="entry name" value="S4_RNA-bd_sf"/>
</dbReference>
<evidence type="ECO:0000256" key="5">
    <source>
        <dbReference type="RuleBase" id="RU003887"/>
    </source>
</evidence>
<dbReference type="PROSITE" id="PS01149">
    <property type="entry name" value="PSI_RSU"/>
    <property type="match status" value="1"/>
</dbReference>
<keyword evidence="3 5" id="KW-0413">Isomerase</keyword>
<dbReference type="Proteomes" id="UP000094296">
    <property type="component" value="Unassembled WGS sequence"/>
</dbReference>
<comment type="similarity">
    <text evidence="1 5">Belongs to the pseudouridine synthase RsuA family.</text>
</comment>
<dbReference type="Pfam" id="PF01479">
    <property type="entry name" value="S4"/>
    <property type="match status" value="1"/>
</dbReference>
<dbReference type="AlphaFoldDB" id="A0A1E5G6R0"/>
<evidence type="ECO:0000313" key="7">
    <source>
        <dbReference type="EMBL" id="OEF98779.1"/>
    </source>
</evidence>
<name>A0A1E5G6R0_9FIRM</name>
<dbReference type="EC" id="5.4.99.-" evidence="5"/>
<evidence type="ECO:0000313" key="8">
    <source>
        <dbReference type="Proteomes" id="UP000094296"/>
    </source>
</evidence>
<dbReference type="Gene3D" id="3.30.70.1560">
    <property type="entry name" value="Alpha-L RNA-binding motif"/>
    <property type="match status" value="1"/>
</dbReference>
<dbReference type="OrthoDB" id="9807213at2"/>
<dbReference type="SUPFAM" id="SSF55174">
    <property type="entry name" value="Alpha-L RNA-binding motif"/>
    <property type="match status" value="1"/>
</dbReference>
<dbReference type="InterPro" id="IPR002942">
    <property type="entry name" value="S4_RNA-bd"/>
</dbReference>
<dbReference type="InterPro" id="IPR018496">
    <property type="entry name" value="PsdUridine_synth_RsuA/RluB_CS"/>
</dbReference>
<evidence type="ECO:0000256" key="2">
    <source>
        <dbReference type="ARBA" id="ARBA00022884"/>
    </source>
</evidence>
<dbReference type="FunFam" id="3.30.70.1560:FF:000001">
    <property type="entry name" value="Pseudouridine synthase"/>
    <property type="match status" value="1"/>
</dbReference>
<proteinExistence type="inferred from homology"/>
<dbReference type="FunFam" id="3.10.290.10:FF:000003">
    <property type="entry name" value="Pseudouridine synthase"/>
    <property type="match status" value="1"/>
</dbReference>